<evidence type="ECO:0000259" key="3">
    <source>
        <dbReference type="Pfam" id="PF25278"/>
    </source>
</evidence>
<name>A0A0L6US30_9BASI</name>
<gene>
    <name evidence="4" type="ORF">VP01_410g8</name>
</gene>
<dbReference type="AlphaFoldDB" id="A0A0L6US30"/>
<comment type="caution">
    <text evidence="4">The sequence shown here is derived from an EMBL/GenBank/DDBJ whole genome shotgun (WGS) entry which is preliminary data.</text>
</comment>
<feature type="region of interest" description="Disordered" evidence="1">
    <location>
        <begin position="44"/>
        <end position="63"/>
    </location>
</feature>
<accession>A0A0L6US30</accession>
<evidence type="ECO:0000313" key="4">
    <source>
        <dbReference type="EMBL" id="KNZ51057.1"/>
    </source>
</evidence>
<reference evidence="4 5" key="1">
    <citation type="submission" date="2015-08" db="EMBL/GenBank/DDBJ databases">
        <title>Next Generation Sequencing and Analysis of the Genome of Puccinia sorghi L Schw, the Causal Agent of Maize Common Rust.</title>
        <authorList>
            <person name="Rochi L."/>
            <person name="Burguener G."/>
            <person name="Darino M."/>
            <person name="Turjanski A."/>
            <person name="Kreff E."/>
            <person name="Dieguez M.J."/>
            <person name="Sacco F."/>
        </authorList>
    </citation>
    <scope>NUCLEOTIDE SEQUENCE [LARGE SCALE GENOMIC DNA]</scope>
    <source>
        <strain evidence="4 5">RO10H11247</strain>
    </source>
</reference>
<protein>
    <recommendedName>
        <fullName evidence="3">DUF7872 domain-containing protein</fullName>
    </recommendedName>
</protein>
<evidence type="ECO:0000256" key="2">
    <source>
        <dbReference type="SAM" id="SignalP"/>
    </source>
</evidence>
<dbReference type="Pfam" id="PF25278">
    <property type="entry name" value="DUF7872"/>
    <property type="match status" value="1"/>
</dbReference>
<organism evidence="4 5">
    <name type="scientific">Puccinia sorghi</name>
    <dbReference type="NCBI Taxonomy" id="27349"/>
    <lineage>
        <taxon>Eukaryota</taxon>
        <taxon>Fungi</taxon>
        <taxon>Dikarya</taxon>
        <taxon>Basidiomycota</taxon>
        <taxon>Pucciniomycotina</taxon>
        <taxon>Pucciniomycetes</taxon>
        <taxon>Pucciniales</taxon>
        <taxon>Pucciniaceae</taxon>
        <taxon>Puccinia</taxon>
    </lineage>
</organism>
<dbReference type="Proteomes" id="UP000037035">
    <property type="component" value="Unassembled WGS sequence"/>
</dbReference>
<feature type="signal peptide" evidence="2">
    <location>
        <begin position="1"/>
        <end position="42"/>
    </location>
</feature>
<evidence type="ECO:0000256" key="1">
    <source>
        <dbReference type="SAM" id="MobiDB-lite"/>
    </source>
</evidence>
<evidence type="ECO:0000313" key="5">
    <source>
        <dbReference type="Proteomes" id="UP000037035"/>
    </source>
</evidence>
<feature type="chain" id="PRO_5005568012" description="DUF7872 domain-containing protein" evidence="2">
    <location>
        <begin position="43"/>
        <end position="550"/>
    </location>
</feature>
<dbReference type="PANTHER" id="PTHR33339">
    <property type="entry name" value="LYSM DOMAIN-CONTAINING PROTEIN"/>
    <property type="match status" value="1"/>
</dbReference>
<feature type="region of interest" description="Disordered" evidence="1">
    <location>
        <begin position="472"/>
        <end position="510"/>
    </location>
</feature>
<keyword evidence="2" id="KW-0732">Signal</keyword>
<dbReference type="OrthoDB" id="2495797at2759"/>
<feature type="compositionally biased region" description="Basic residues" evidence="1">
    <location>
        <begin position="498"/>
        <end position="508"/>
    </location>
</feature>
<dbReference type="VEuPathDB" id="FungiDB:VP01_410g8"/>
<feature type="domain" description="DUF7872" evidence="3">
    <location>
        <begin position="273"/>
        <end position="456"/>
    </location>
</feature>
<dbReference type="EMBL" id="LAVV01009180">
    <property type="protein sequence ID" value="KNZ51057.1"/>
    <property type="molecule type" value="Genomic_DNA"/>
</dbReference>
<keyword evidence="5" id="KW-1185">Reference proteome</keyword>
<proteinExistence type="predicted"/>
<sequence length="550" mass="61452">MPIFSRYSSCNSHLTRSARLRSLARTLVLMSAALGLIGLSDSASTPQVHQPHNHSRPHETTPHDWQEMKLDEYLKTYPQGDVLSLSEYTEQLPEPFPFHCGIGKFADCQIPSYAYDSLRQSRDWWIVTSTIHWNYYTNFLAKTLTSSGKLAKGKPEKPWNSVYDFNPETCLGVITEMDLLRLILYPIEPGGNVDTTVNDTTQIPDWLAAISPLATSANSGVNLHQAYHTIRSHTGRGNLPSGSEAPTPTPLILYNSSLPSFSLHPSVKQDQPVETNLHALSLQMEHLLAQSVEDKVHSPISLDTGIYSAISGGRFVGPKVQTPRLASNADDIMRLIGVSAILNHKNAMVIIRKSSCSLYRDEMKKDGEDRLQFCASDSSLIEIVEVAENTIIKDIYHASLIEGKYGFKTQFLASEALRCQQATHQTGQVLPPHNNDDGPFDVCTFQLPICNLQDERASLPFDDASLQTSNGSWKMAKASRKSAERTSDCPSELPEIRKHQKENRKHPSSRNLHVSPALLFHSCIYLYTPFSHTHDAYIAPKWRHLQPRSG</sequence>
<dbReference type="PANTHER" id="PTHR33339:SF1">
    <property type="entry name" value="LYSM DOMAIN-CONTAINING PROTEIN"/>
    <property type="match status" value="1"/>
</dbReference>
<dbReference type="InterPro" id="IPR057194">
    <property type="entry name" value="DUF7872"/>
</dbReference>